<proteinExistence type="predicted"/>
<organism evidence="1">
    <name type="scientific">candidate division WOR-3 bacterium</name>
    <dbReference type="NCBI Taxonomy" id="2052148"/>
    <lineage>
        <taxon>Bacteria</taxon>
        <taxon>Bacteria division WOR-3</taxon>
    </lineage>
</organism>
<dbReference type="PANTHER" id="PTHR42754:SF1">
    <property type="entry name" value="LIPOPROTEIN"/>
    <property type="match status" value="1"/>
</dbReference>
<accession>A0A7C6EJB4</accession>
<comment type="caution">
    <text evidence="1">The sequence shown here is derived from an EMBL/GenBank/DDBJ whole genome shotgun (WGS) entry which is preliminary data.</text>
</comment>
<dbReference type="Gene3D" id="2.60.40.4070">
    <property type="match status" value="1"/>
</dbReference>
<evidence type="ECO:0000313" key="1">
    <source>
        <dbReference type="EMBL" id="HHS62967.1"/>
    </source>
</evidence>
<name>A0A7C6EJB4_UNCW3</name>
<dbReference type="InterPro" id="IPR011047">
    <property type="entry name" value="Quinoprotein_ADH-like_sf"/>
</dbReference>
<reference evidence="1" key="1">
    <citation type="journal article" date="2020" name="mSystems">
        <title>Genome- and Community-Level Interaction Insights into Carbon Utilization and Element Cycling Functions of Hydrothermarchaeota in Hydrothermal Sediment.</title>
        <authorList>
            <person name="Zhou Z."/>
            <person name="Liu Y."/>
            <person name="Xu W."/>
            <person name="Pan J."/>
            <person name="Luo Z.H."/>
            <person name="Li M."/>
        </authorList>
    </citation>
    <scope>NUCLEOTIDE SEQUENCE [LARGE SCALE GENOMIC DNA]</scope>
    <source>
        <strain evidence="1">SpSt-783</strain>
    </source>
</reference>
<dbReference type="NCBIfam" id="TIGR04183">
    <property type="entry name" value="Por_Secre_tail"/>
    <property type="match status" value="1"/>
</dbReference>
<sequence>MGITFYKFHRPLIWIFIFATGISAQGPDTLWTKTYGGYYREYGYSVQQTNDGGYIVVGTTQSYGAGGYDIWLLKLDINGDTTWTKTYGGYYDEIGCAVQQTTDGGFIIVGKKNNYGSTYDDFWLVKTDINGDTIWTRSYGGNYNEIGRSGQQTSDGGYVIVGSTRSYGQGTPTYTNIYLVKTDTNGDTIWTRVFGDSGFVDDYAYDITQTSDGGYIIAGCSGLDTEFDLYLVKVNSDGDTLWTKKYGGSGQEIGYSVIESGGGYIVAGYTNSYGPNPSNYYLLKIALNGDTIWTRVYNGGGDEHAHSVQETYDGGYIIAGYTELPNVYQQDFYLVKTDAYGNTIWTKVYPKAYHSDVPYQIQQTNDNGYIIVGYTHYWYFGEPRAYEQIYVIKTNPAGGIEEHHTGCKKTSFKIIPNPVVGSAIIEYGIPRSTLLTITIYNSLGQKIKTLSVKDNSLTQQIMWNGFDDFNNKVPSGIYFVRFGDTTEKLIKIK</sequence>
<dbReference type="PANTHER" id="PTHR42754">
    <property type="entry name" value="ENDOGLUCANASE"/>
    <property type="match status" value="1"/>
</dbReference>
<dbReference type="InterPro" id="IPR026444">
    <property type="entry name" value="Secre_tail"/>
</dbReference>
<dbReference type="AlphaFoldDB" id="A0A7C6EJB4"/>
<gene>
    <name evidence="1" type="ORF">ENV70_05080</name>
</gene>
<dbReference type="EMBL" id="DTHJ01000107">
    <property type="protein sequence ID" value="HHS62967.1"/>
    <property type="molecule type" value="Genomic_DNA"/>
</dbReference>
<protein>
    <submittedName>
        <fullName evidence="1">T9SS type A sorting domain-containing protein</fullName>
    </submittedName>
</protein>
<dbReference type="SUPFAM" id="SSF50998">
    <property type="entry name" value="Quinoprotein alcohol dehydrogenase-like"/>
    <property type="match status" value="1"/>
</dbReference>